<feature type="domain" description="Carboxylesterase type B" evidence="7">
    <location>
        <begin position="38"/>
        <end position="550"/>
    </location>
</feature>
<name>A0A291P0V7_HELAM</name>
<evidence type="ECO:0000256" key="4">
    <source>
        <dbReference type="ARBA" id="ARBA00023157"/>
    </source>
</evidence>
<dbReference type="EC" id="3.1.1.-" evidence="6"/>
<keyword evidence="5" id="KW-0325">Glycoprotein</keyword>
<dbReference type="InterPro" id="IPR029058">
    <property type="entry name" value="AB_hydrolase_fold"/>
</dbReference>
<dbReference type="Gene3D" id="3.40.50.1820">
    <property type="entry name" value="alpha/beta hydrolase"/>
    <property type="match status" value="1"/>
</dbReference>
<dbReference type="InterPro" id="IPR050309">
    <property type="entry name" value="Type-B_Carboxylest/Lipase"/>
</dbReference>
<dbReference type="Pfam" id="PF00135">
    <property type="entry name" value="COesterase"/>
    <property type="match status" value="1"/>
</dbReference>
<dbReference type="PROSITE" id="PS00122">
    <property type="entry name" value="CARBOXYLESTERASE_B_1"/>
    <property type="match status" value="1"/>
</dbReference>
<accession>A0A291P0V7</accession>
<comment type="similarity">
    <text evidence="1 6">Belongs to the type-B carboxylesterase/lipase family.</text>
</comment>
<evidence type="ECO:0000256" key="3">
    <source>
        <dbReference type="ARBA" id="ARBA00022801"/>
    </source>
</evidence>
<evidence type="ECO:0000256" key="6">
    <source>
        <dbReference type="RuleBase" id="RU361235"/>
    </source>
</evidence>
<dbReference type="PANTHER" id="PTHR11559">
    <property type="entry name" value="CARBOXYLESTERASE"/>
    <property type="match status" value="1"/>
</dbReference>
<protein>
    <recommendedName>
        <fullName evidence="6">Carboxylic ester hydrolase</fullName>
        <ecNumber evidence="6">3.1.1.-</ecNumber>
    </recommendedName>
</protein>
<evidence type="ECO:0000259" key="7">
    <source>
        <dbReference type="Pfam" id="PF00135"/>
    </source>
</evidence>
<sequence>MYNVSFNRGLALLYSKKGFNYLLNIKVIAIDRVSRNMPLVKTAQGELKGVVCSDVENYVAFKGIPYAKPPLGELRFKAPEPPEPWQGVRDASQHGPVCPQFNERMNRVEAGSEDCLYLNVYTKTLTPPKPLPVMVWIHGGGFYTGSGDSDFYGPELFMAHDVILVTINYRLEVLGFLCLDTEEVPGNAGLKDQVLALKWVKQNIAAFGGDPNNITIFGCSAGSASVSCHLVSKMSANLFNKAICQSGVCLNEWSYNIYARQRAFQLGKLLGKETDNPTELVEFLRTVPASSLVNIQLPILELQYNDLLDSILFGPVVEKAGLEENKFLSDLPIELVKKGQMAKVPVILGYTSGDGIEIGRKLPLTAGFLSIPSTVVPRELKLKWEPERVQKADGRIRKHYFNDQPISMELIQEYTDFETDRAFLYNIMRYARYHVQVTSAPVYFYEFVAETERNFTKKAYNMDSVKGVCHSDELAYLFNVTCLDIPLTDESRDIIKQFLRLWVNFARTGNPSSNETVEWKPFKDSERNYYIIGKQLECKRDPNKENMAFWEDIYDESQLKITNK</sequence>
<reference evidence="8" key="1">
    <citation type="journal article" date="2017" name="Insect Biochem. Mol. Biol.">
        <title>Expressional divergences of two desaturase genes determine the opposite ratios of two sex pheromone components in Helicoverpa armigera and Helicoverpa assulta.</title>
        <authorList>
            <person name="Li R.T."/>
            <person name="Ning C."/>
            <person name="Huang L.Q."/>
            <person name="Dong J.F."/>
            <person name="Li X."/>
            <person name="Wang C.Z."/>
        </authorList>
    </citation>
    <scope>NUCLEOTIDE SEQUENCE</scope>
</reference>
<evidence type="ECO:0000256" key="5">
    <source>
        <dbReference type="ARBA" id="ARBA00023180"/>
    </source>
</evidence>
<dbReference type="GO" id="GO:0052689">
    <property type="term" value="F:carboxylic ester hydrolase activity"/>
    <property type="evidence" value="ECO:0007669"/>
    <property type="project" value="UniProtKB-KW"/>
</dbReference>
<evidence type="ECO:0000313" key="8">
    <source>
        <dbReference type="EMBL" id="ATJ44490.1"/>
    </source>
</evidence>
<dbReference type="InterPro" id="IPR002018">
    <property type="entry name" value="CarbesteraseB"/>
</dbReference>
<evidence type="ECO:0000256" key="2">
    <source>
        <dbReference type="ARBA" id="ARBA00022487"/>
    </source>
</evidence>
<dbReference type="AlphaFoldDB" id="A0A291P0V7"/>
<dbReference type="EMBL" id="MF687564">
    <property type="protein sequence ID" value="ATJ44490.1"/>
    <property type="molecule type" value="mRNA"/>
</dbReference>
<dbReference type="CDD" id="cd00312">
    <property type="entry name" value="Esterase_lipase"/>
    <property type="match status" value="1"/>
</dbReference>
<organism evidence="8">
    <name type="scientific">Helicoverpa armigera</name>
    <name type="common">Cotton bollworm</name>
    <name type="synonym">Heliothis armigera</name>
    <dbReference type="NCBI Taxonomy" id="29058"/>
    <lineage>
        <taxon>Eukaryota</taxon>
        <taxon>Metazoa</taxon>
        <taxon>Ecdysozoa</taxon>
        <taxon>Arthropoda</taxon>
        <taxon>Hexapoda</taxon>
        <taxon>Insecta</taxon>
        <taxon>Pterygota</taxon>
        <taxon>Neoptera</taxon>
        <taxon>Endopterygota</taxon>
        <taxon>Lepidoptera</taxon>
        <taxon>Glossata</taxon>
        <taxon>Ditrysia</taxon>
        <taxon>Noctuoidea</taxon>
        <taxon>Noctuidae</taxon>
        <taxon>Heliothinae</taxon>
        <taxon>Helicoverpa</taxon>
    </lineage>
</organism>
<proteinExistence type="evidence at transcript level"/>
<dbReference type="InterPro" id="IPR019826">
    <property type="entry name" value="Carboxylesterase_B_AS"/>
</dbReference>
<keyword evidence="4" id="KW-1015">Disulfide bond</keyword>
<keyword evidence="3 6" id="KW-0378">Hydrolase</keyword>
<keyword evidence="2" id="KW-0719">Serine esterase</keyword>
<evidence type="ECO:0000256" key="1">
    <source>
        <dbReference type="ARBA" id="ARBA00005964"/>
    </source>
</evidence>
<dbReference type="OrthoDB" id="19653at2759"/>
<dbReference type="SUPFAM" id="SSF53474">
    <property type="entry name" value="alpha/beta-Hydrolases"/>
    <property type="match status" value="1"/>
</dbReference>
<reference evidence="8" key="2">
    <citation type="submission" date="2017-08" db="EMBL/GenBank/DDBJ databases">
        <authorList>
            <person name="de Groot N.N."/>
        </authorList>
    </citation>
    <scope>NUCLEOTIDE SEQUENCE</scope>
</reference>